<proteinExistence type="predicted"/>
<protein>
    <submittedName>
        <fullName evidence="1">Uncharacterized protein</fullName>
    </submittedName>
</protein>
<feature type="non-terminal residue" evidence="1">
    <location>
        <position position="446"/>
    </location>
</feature>
<gene>
    <name evidence="1" type="ORF">METZ01_LOCUS120148</name>
</gene>
<name>A0A381XRA7_9ZZZZ</name>
<reference evidence="1" key="1">
    <citation type="submission" date="2018-05" db="EMBL/GenBank/DDBJ databases">
        <authorList>
            <person name="Lanie J.A."/>
            <person name="Ng W.-L."/>
            <person name="Kazmierczak K.M."/>
            <person name="Andrzejewski T.M."/>
            <person name="Davidsen T.M."/>
            <person name="Wayne K.J."/>
            <person name="Tettelin H."/>
            <person name="Glass J.I."/>
            <person name="Rusch D."/>
            <person name="Podicherti R."/>
            <person name="Tsui H.-C.T."/>
            <person name="Winkler M.E."/>
        </authorList>
    </citation>
    <scope>NUCLEOTIDE SEQUENCE</scope>
</reference>
<dbReference type="EMBL" id="UINC01016095">
    <property type="protein sequence ID" value="SVA67294.1"/>
    <property type="molecule type" value="Genomic_DNA"/>
</dbReference>
<evidence type="ECO:0000313" key="1">
    <source>
        <dbReference type="EMBL" id="SVA67294.1"/>
    </source>
</evidence>
<accession>A0A381XRA7</accession>
<organism evidence="1">
    <name type="scientific">marine metagenome</name>
    <dbReference type="NCBI Taxonomy" id="408172"/>
    <lineage>
        <taxon>unclassified sequences</taxon>
        <taxon>metagenomes</taxon>
        <taxon>ecological metagenomes</taxon>
    </lineage>
</organism>
<dbReference type="AlphaFoldDB" id="A0A381XRA7"/>
<sequence length="446" mass="49539">MQYNQERVDELIPRKETIVKQKLMDKINALGADSSTTVKDLTYLSKSLEVLNKKVKQDTYTDGTGPDCYGNRPIQQEVPHNAMPGWNTGRGEGRNASPAQFGIYTSHYSWACGVTIYDDKCEPMTNSSWTWCHHYGGQTGGMWGPWSTGQRSACWDWNGNNCYFNTAGTTSGSHCYNNGADSCGPHGNSNMITSPAASLSTVFWNNENNQASGIGMRHEKRNEQVETGNYEPTDKYTYLIYQNQSIRLRNKRVMPGAANLDYSQKATTNGDTAAYGSLSHNAERKELAVLNRNNAIQDQQGSTGYFFDTKIYKNVPDINLSTDLNTALDNGTSKTMQTRIDDGGGQSTYTPVSADGNSLEYSIQGRSVYAQTLYHPTERAEGHQGMKIVLVDTGDIYWSITHSSCHSLHKCNRYTVDGVTNDDYYANGFVPIWSKHAAMAGYRGQD</sequence>